<dbReference type="Gene3D" id="1.10.10.10">
    <property type="entry name" value="Winged helix-like DNA-binding domain superfamily/Winged helix DNA-binding domain"/>
    <property type="match status" value="1"/>
</dbReference>
<evidence type="ECO:0000313" key="1">
    <source>
        <dbReference type="EMBL" id="OLU40888.1"/>
    </source>
</evidence>
<comment type="caution">
    <text evidence="1">The sequence shown here is derived from an EMBL/GenBank/DDBJ whole genome shotgun (WGS) entry which is preliminary data.</text>
</comment>
<dbReference type="InterPro" id="IPR036388">
    <property type="entry name" value="WH-like_DNA-bd_sf"/>
</dbReference>
<dbReference type="Proteomes" id="UP000186341">
    <property type="component" value="Unassembled WGS sequence"/>
</dbReference>
<proteinExistence type="predicted"/>
<dbReference type="InterPro" id="IPR036390">
    <property type="entry name" value="WH_DNA-bd_sf"/>
</dbReference>
<sequence length="188" mass="21657">MKANSERFSGIQGLILRFVDKSTKSIYTEDMEQTEKIMKFFMITGKMEKQVTKLKSLYMKEFDLNGSDLPILFALQTCNEGLRQDEFCKMAGSDKAQISRSLSRLMNHGLIEKDNSTLYKSKYTLSSEGKKTAEYLSEQSVHIFDAAHSILDNDQWDGFYSFLESLNVQIEHMINQKESESSKQNVEQ</sequence>
<accession>A0A1U7NH74</accession>
<gene>
    <name evidence="1" type="ORF">BO222_04170</name>
</gene>
<keyword evidence="2" id="KW-1185">Reference proteome</keyword>
<protein>
    <recommendedName>
        <fullName evidence="3">HTH marR-type domain-containing protein</fullName>
    </recommendedName>
</protein>
<organism evidence="1 2">
    <name type="scientific">Ileibacterium valens</name>
    <dbReference type="NCBI Taxonomy" id="1862668"/>
    <lineage>
        <taxon>Bacteria</taxon>
        <taxon>Bacillati</taxon>
        <taxon>Bacillota</taxon>
        <taxon>Erysipelotrichia</taxon>
        <taxon>Erysipelotrichales</taxon>
        <taxon>Erysipelotrichaceae</taxon>
        <taxon>Ileibacterium</taxon>
    </lineage>
</organism>
<name>A0A1U7NH74_9FIRM</name>
<evidence type="ECO:0008006" key="3">
    <source>
        <dbReference type="Google" id="ProtNLM"/>
    </source>
</evidence>
<dbReference type="EMBL" id="MPJW01000097">
    <property type="protein sequence ID" value="OLU40888.1"/>
    <property type="molecule type" value="Genomic_DNA"/>
</dbReference>
<evidence type="ECO:0000313" key="2">
    <source>
        <dbReference type="Proteomes" id="UP000186341"/>
    </source>
</evidence>
<dbReference type="AlphaFoldDB" id="A0A1U7NH74"/>
<dbReference type="SUPFAM" id="SSF46785">
    <property type="entry name" value="Winged helix' DNA-binding domain"/>
    <property type="match status" value="1"/>
</dbReference>
<dbReference type="RefSeq" id="WP_075818647.1">
    <property type="nucleotide sequence ID" value="NZ_CAOUMU010000058.1"/>
</dbReference>
<reference evidence="1 2" key="1">
    <citation type="submission" date="2016-11" db="EMBL/GenBank/DDBJ databases">
        <title>Description of two novel members of the family Erysipelotrichaceae: Ileibacterium lipovorans gen. nov., sp. nov. and Dubosiella newyorkensis, gen. nov., sp. nov.</title>
        <authorList>
            <person name="Cox L.M."/>
            <person name="Sohn J."/>
            <person name="Tyrrell K.L."/>
            <person name="Citron D.M."/>
            <person name="Lawson P.A."/>
            <person name="Patel N.B."/>
            <person name="Iizumi T."/>
            <person name="Perez-Perez G.I."/>
            <person name="Goldstein E.J."/>
            <person name="Blaser M.J."/>
        </authorList>
    </citation>
    <scope>NUCLEOTIDE SEQUENCE [LARGE SCALE GENOMIC DNA]</scope>
    <source>
        <strain evidence="1 2">NYU-BL-A3</strain>
    </source>
</reference>
<dbReference type="GeneID" id="82202410"/>
<dbReference type="OrthoDB" id="3183071at2"/>